<keyword evidence="4" id="KW-0812">Transmembrane</keyword>
<evidence type="ECO:0000256" key="4">
    <source>
        <dbReference type="SAM" id="Phobius"/>
    </source>
</evidence>
<dbReference type="PANTHER" id="PTHR43280">
    <property type="entry name" value="ARAC-FAMILY TRANSCRIPTIONAL REGULATOR"/>
    <property type="match status" value="1"/>
</dbReference>
<keyword evidence="4" id="KW-1133">Transmembrane helix</keyword>
<dbReference type="PROSITE" id="PS01124">
    <property type="entry name" value="HTH_ARAC_FAMILY_2"/>
    <property type="match status" value="1"/>
</dbReference>
<dbReference type="Pfam" id="PF12833">
    <property type="entry name" value="HTH_18"/>
    <property type="match status" value="1"/>
</dbReference>
<evidence type="ECO:0000259" key="5">
    <source>
        <dbReference type="PROSITE" id="PS01124"/>
    </source>
</evidence>
<name>A0A329MGE0_9BACL</name>
<dbReference type="SMART" id="SM00342">
    <property type="entry name" value="HTH_ARAC"/>
    <property type="match status" value="1"/>
</dbReference>
<gene>
    <name evidence="6" type="ORF">DQG23_28460</name>
</gene>
<sequence length="765" mass="88285">MKSRPDFFTLVTFLDEYRRRRMHKKWFQRLLLSYLPIIFVVSLSLLLMTYLTLSEMSKKSALRANEMLSRDIMQSVEVSLRGIDAMLSKAIMDNGPIRQLFEPLPAQQRQYADYQASLALSDLAADNPMIHSLYVYRVDDNTIITPSTFTGLDHFGDKEFIGQQVTNFAPFKWTVRREYRKEAGERPTDVVSLVKFAKLSDKSLIVVNVAAGSLDKLMREMSGLSINFLDLVDQEGHLIASRDLTDSPKTASSHPSGKEWSNIRSDYTGWTLRSGAYQASIAEWVSSLFYVWIAVGFLVVALCIVWLVYATRRNYKPIRNFADKVADYSVQQGDKAAHTEKLDEFQYIETVFEQLLDRSSLLQEQNKENLDYRKLHVFRNMIEGAASVRKDGWASELEQLGFSDTYSGLIAAVVEIDRYADFVARYNSRDQYLLKQALRAVVMEISESSPFLVWPEWVSRHQLAVLYFYKDAAEQDENAIQQCEQLRTWVEQNLSFTVTVGIGNRISRIEDASETYKNALRALHYKSSLGINRLIMPNDLVSKPQGEIFMQLHIIRAICQSFRSGDSEWEGRFHELCNTLDSNMFSHEDLLNMLNYLVYHLHKEMLELPEEHREIWETAAYPKLQLILEREETAAEIYAEFFRVLLDASAQIRELRESKNSYNLIHSVKQYIGEHFMNPDLSLSHLSEEFGLNSSYLSRLFKEAFGVNFVDYVTRIRIEKAEELLQNTEKAVQDVAVAVGYTNARTFIRVFKKLKGSTPGSFRNE</sequence>
<dbReference type="PRINTS" id="PR00032">
    <property type="entry name" value="HTHARAC"/>
</dbReference>
<dbReference type="InterPro" id="IPR020449">
    <property type="entry name" value="Tscrpt_reg_AraC-type_HTH"/>
</dbReference>
<dbReference type="Pfam" id="PF17853">
    <property type="entry name" value="GGDEF_2"/>
    <property type="match status" value="1"/>
</dbReference>
<feature type="transmembrane region" description="Helical" evidence="4">
    <location>
        <begin position="289"/>
        <end position="309"/>
    </location>
</feature>
<evidence type="ECO:0000256" key="2">
    <source>
        <dbReference type="ARBA" id="ARBA00023125"/>
    </source>
</evidence>
<keyword evidence="3" id="KW-0804">Transcription</keyword>
<organism evidence="6 7">
    <name type="scientific">Paenibacillus contaminans</name>
    <dbReference type="NCBI Taxonomy" id="450362"/>
    <lineage>
        <taxon>Bacteria</taxon>
        <taxon>Bacillati</taxon>
        <taxon>Bacillota</taxon>
        <taxon>Bacilli</taxon>
        <taxon>Bacillales</taxon>
        <taxon>Paenibacillaceae</taxon>
        <taxon>Paenibacillus</taxon>
    </lineage>
</organism>
<dbReference type="GO" id="GO:0043565">
    <property type="term" value="F:sequence-specific DNA binding"/>
    <property type="evidence" value="ECO:0007669"/>
    <property type="project" value="InterPro"/>
</dbReference>
<dbReference type="AlphaFoldDB" id="A0A329MGE0"/>
<protein>
    <recommendedName>
        <fullName evidence="5">HTH araC/xylS-type domain-containing protein</fullName>
    </recommendedName>
</protein>
<dbReference type="InterPro" id="IPR009057">
    <property type="entry name" value="Homeodomain-like_sf"/>
</dbReference>
<dbReference type="InterPro" id="IPR018060">
    <property type="entry name" value="HTH_AraC"/>
</dbReference>
<dbReference type="PROSITE" id="PS00041">
    <property type="entry name" value="HTH_ARAC_FAMILY_1"/>
    <property type="match status" value="1"/>
</dbReference>
<reference evidence="6 7" key="1">
    <citation type="journal article" date="2009" name="Int. J. Syst. Evol. Microbiol.">
        <title>Paenibacillus contaminans sp. nov., isolated from a contaminated laboratory plate.</title>
        <authorList>
            <person name="Chou J.H."/>
            <person name="Lee J.H."/>
            <person name="Lin M.C."/>
            <person name="Chang P.S."/>
            <person name="Arun A.B."/>
            <person name="Young C.C."/>
            <person name="Chen W.M."/>
        </authorList>
    </citation>
    <scope>NUCLEOTIDE SEQUENCE [LARGE SCALE GENOMIC DNA]</scope>
    <source>
        <strain evidence="6 7">CKOBP-6</strain>
    </source>
</reference>
<dbReference type="InterPro" id="IPR041522">
    <property type="entry name" value="CdaR_GGDEF"/>
</dbReference>
<evidence type="ECO:0000256" key="1">
    <source>
        <dbReference type="ARBA" id="ARBA00023015"/>
    </source>
</evidence>
<comment type="caution">
    <text evidence="6">The sequence shown here is derived from an EMBL/GenBank/DDBJ whole genome shotgun (WGS) entry which is preliminary data.</text>
</comment>
<keyword evidence="2" id="KW-0238">DNA-binding</keyword>
<keyword evidence="1" id="KW-0805">Transcription regulation</keyword>
<evidence type="ECO:0000313" key="7">
    <source>
        <dbReference type="Proteomes" id="UP000250369"/>
    </source>
</evidence>
<dbReference type="EMBL" id="QMFB01000021">
    <property type="protein sequence ID" value="RAV16357.1"/>
    <property type="molecule type" value="Genomic_DNA"/>
</dbReference>
<dbReference type="Gene3D" id="1.10.10.60">
    <property type="entry name" value="Homeodomain-like"/>
    <property type="match status" value="2"/>
</dbReference>
<keyword evidence="7" id="KW-1185">Reference proteome</keyword>
<dbReference type="Proteomes" id="UP000250369">
    <property type="component" value="Unassembled WGS sequence"/>
</dbReference>
<proteinExistence type="predicted"/>
<keyword evidence="4" id="KW-0472">Membrane</keyword>
<evidence type="ECO:0000256" key="3">
    <source>
        <dbReference type="ARBA" id="ARBA00023163"/>
    </source>
</evidence>
<dbReference type="PANTHER" id="PTHR43280:SF28">
    <property type="entry name" value="HTH-TYPE TRANSCRIPTIONAL ACTIVATOR RHAS"/>
    <property type="match status" value="1"/>
</dbReference>
<feature type="domain" description="HTH araC/xylS-type" evidence="5">
    <location>
        <begin position="666"/>
        <end position="765"/>
    </location>
</feature>
<dbReference type="SUPFAM" id="SSF46689">
    <property type="entry name" value="Homeodomain-like"/>
    <property type="match status" value="2"/>
</dbReference>
<dbReference type="GO" id="GO:0003700">
    <property type="term" value="F:DNA-binding transcription factor activity"/>
    <property type="evidence" value="ECO:0007669"/>
    <property type="project" value="InterPro"/>
</dbReference>
<feature type="transmembrane region" description="Helical" evidence="4">
    <location>
        <begin position="30"/>
        <end position="53"/>
    </location>
</feature>
<accession>A0A329MGE0</accession>
<evidence type="ECO:0000313" key="6">
    <source>
        <dbReference type="EMBL" id="RAV16357.1"/>
    </source>
</evidence>
<dbReference type="InterPro" id="IPR018062">
    <property type="entry name" value="HTH_AraC-typ_CS"/>
</dbReference>